<gene>
    <name evidence="2" type="ordered locus">Srot_0339</name>
</gene>
<name>D6ZB67_SEGRD</name>
<evidence type="ECO:0000313" key="3">
    <source>
        <dbReference type="Proteomes" id="UP000002247"/>
    </source>
</evidence>
<dbReference type="STRING" id="640132.Srot_0339"/>
<feature type="region of interest" description="Disordered" evidence="1">
    <location>
        <begin position="69"/>
        <end position="214"/>
    </location>
</feature>
<dbReference type="KEGG" id="srt:Srot_0339"/>
<sequence>MSEQKDATRKRPFVEESPSWRFPKITAQTPKEEPKRRVPATLFGGRLRTSTFALLLLYVILDVSKKPIPTAQSPAQPWAPPTNAVFGSDGNWTVPAQVPTSQQYQYRPTQPTSTRRPETTETSTPTTSPTPSGSESTSGSPNSSDSPDGPEPRHSRPRGQDDSSTSTAPSATGSATTPADSRPSGSAEPRPNQTRSRTASGEEGHSSGSSSARP</sequence>
<organism evidence="2 3">
    <name type="scientific">Segniliparus rotundus (strain ATCC BAA-972 / CDC 1076 / CIP 108378 / DSM 44985 / JCM 13578)</name>
    <dbReference type="NCBI Taxonomy" id="640132"/>
    <lineage>
        <taxon>Bacteria</taxon>
        <taxon>Bacillati</taxon>
        <taxon>Actinomycetota</taxon>
        <taxon>Actinomycetes</taxon>
        <taxon>Mycobacteriales</taxon>
        <taxon>Segniliparaceae</taxon>
        <taxon>Segniliparus</taxon>
    </lineage>
</organism>
<evidence type="ECO:0000313" key="2">
    <source>
        <dbReference type="EMBL" id="ADG96826.1"/>
    </source>
</evidence>
<dbReference type="HOGENOM" id="CLU_1288140_0_0_11"/>
<protein>
    <submittedName>
        <fullName evidence="2">Uncharacterized protein</fullName>
    </submittedName>
</protein>
<feature type="compositionally biased region" description="Basic and acidic residues" evidence="1">
    <location>
        <begin position="150"/>
        <end position="161"/>
    </location>
</feature>
<reference evidence="2 3" key="1">
    <citation type="journal article" date="2010" name="Stand. Genomic Sci.">
        <title>Complete genome sequence of Segniliparus rotundus type strain (CDC 1076).</title>
        <authorList>
            <person name="Sikorski J."/>
            <person name="Lapidus A."/>
            <person name="Copeland A."/>
            <person name="Misra M."/>
            <person name="Glavina Del Rio T."/>
            <person name="Nolan M."/>
            <person name="Lucas S."/>
            <person name="Chen F."/>
            <person name="Tice H."/>
            <person name="Cheng J.F."/>
            <person name="Jando M."/>
            <person name="Schneider S."/>
            <person name="Bruce D."/>
            <person name="Goodwin L."/>
            <person name="Pitluck S."/>
            <person name="Liolios K."/>
            <person name="Mikhailova N."/>
            <person name="Pati A."/>
            <person name="Ivanova N."/>
            <person name="Mavromatis K."/>
            <person name="Chen A."/>
            <person name="Palaniappan K."/>
            <person name="Chertkov O."/>
            <person name="Land M."/>
            <person name="Hauser L."/>
            <person name="Chang Y.J."/>
            <person name="Jeffries C.D."/>
            <person name="Brettin T."/>
            <person name="Detter J.C."/>
            <person name="Han C."/>
            <person name="Rohde M."/>
            <person name="Goker M."/>
            <person name="Bristow J."/>
            <person name="Eisen J.A."/>
            <person name="Markowitz V."/>
            <person name="Hugenholtz P."/>
            <person name="Kyrpides N.C."/>
            <person name="Klenk H.P."/>
        </authorList>
    </citation>
    <scope>NUCLEOTIDE SEQUENCE [LARGE SCALE GENOMIC DNA]</scope>
    <source>
        <strain evidence="3">ATCC BAA-972 / CDC 1076 / CIP 108378 / DSM 44985 / JCM 13578</strain>
    </source>
</reference>
<proteinExistence type="predicted"/>
<feature type="compositionally biased region" description="Basic and acidic residues" evidence="1">
    <location>
        <begin position="1"/>
        <end position="14"/>
    </location>
</feature>
<dbReference type="OrthoDB" id="4753579at2"/>
<feature type="compositionally biased region" description="Low complexity" evidence="1">
    <location>
        <begin position="107"/>
        <end position="147"/>
    </location>
</feature>
<keyword evidence="3" id="KW-1185">Reference proteome</keyword>
<dbReference type="EMBL" id="CP001958">
    <property type="protein sequence ID" value="ADG96826.1"/>
    <property type="molecule type" value="Genomic_DNA"/>
</dbReference>
<dbReference type="AlphaFoldDB" id="D6ZB67"/>
<feature type="region of interest" description="Disordered" evidence="1">
    <location>
        <begin position="1"/>
        <end position="37"/>
    </location>
</feature>
<dbReference type="RefSeq" id="WP_013137282.1">
    <property type="nucleotide sequence ID" value="NC_014168.1"/>
</dbReference>
<evidence type="ECO:0000256" key="1">
    <source>
        <dbReference type="SAM" id="MobiDB-lite"/>
    </source>
</evidence>
<dbReference type="Proteomes" id="UP000002247">
    <property type="component" value="Chromosome"/>
</dbReference>
<accession>D6ZB67</accession>
<feature type="compositionally biased region" description="Low complexity" evidence="1">
    <location>
        <begin position="162"/>
        <end position="181"/>
    </location>
</feature>